<dbReference type="Gene3D" id="2.40.50.100">
    <property type="match status" value="1"/>
</dbReference>
<dbReference type="PANTHER" id="PTHR30097:SF4">
    <property type="entry name" value="SLR6042 PROTEIN"/>
    <property type="match status" value="1"/>
</dbReference>
<dbReference type="GO" id="GO:0030313">
    <property type="term" value="C:cell envelope"/>
    <property type="evidence" value="ECO:0007669"/>
    <property type="project" value="TreeGrafter"/>
</dbReference>
<keyword evidence="3" id="KW-1185">Reference proteome</keyword>
<dbReference type="InterPro" id="IPR051909">
    <property type="entry name" value="MFP_Cation_Efflux"/>
</dbReference>
<gene>
    <name evidence="2" type="ORF">KEG57_49835</name>
</gene>
<dbReference type="GO" id="GO:0060003">
    <property type="term" value="P:copper ion export"/>
    <property type="evidence" value="ECO:0007669"/>
    <property type="project" value="TreeGrafter"/>
</dbReference>
<organism evidence="2 3">
    <name type="scientific">Polyangium jinanense</name>
    <dbReference type="NCBI Taxonomy" id="2829994"/>
    <lineage>
        <taxon>Bacteria</taxon>
        <taxon>Pseudomonadati</taxon>
        <taxon>Myxococcota</taxon>
        <taxon>Polyangia</taxon>
        <taxon>Polyangiales</taxon>
        <taxon>Polyangiaceae</taxon>
        <taxon>Polyangium</taxon>
    </lineage>
</organism>
<dbReference type="GO" id="GO:0015679">
    <property type="term" value="P:plasma membrane copper ion transport"/>
    <property type="evidence" value="ECO:0007669"/>
    <property type="project" value="TreeGrafter"/>
</dbReference>
<protein>
    <submittedName>
        <fullName evidence="2">HlyD family efflux transporter periplasmic adaptor subunit</fullName>
    </submittedName>
</protein>
<dbReference type="AlphaFoldDB" id="A0A9X3XE74"/>
<dbReference type="RefSeq" id="WP_272427914.1">
    <property type="nucleotide sequence ID" value="NZ_JAGTJJ010000079.1"/>
</dbReference>
<evidence type="ECO:0000313" key="3">
    <source>
        <dbReference type="Proteomes" id="UP001151081"/>
    </source>
</evidence>
<sequence>MDIPRKPTPKRRAPLFAAAAGVLAIALVTLGLGRLRAAAPEVERSGLWIATVQRGQMVRQVKGPGSLVPEEVRWITAETAGRVERIHVKPGATVAKDTLILELTNPDVVLEELASERDVASAQLELFQAKSRLETQALAERATVADLASQLADVQRRAEAYRAGAGEVYSALDARQLADREADLAARLELAKRRVAVVDGSKRDEIGAQQTQITKRRDIAAFRKRQVDAMRVRAGGDGLLQDLPLELGQWVVPGTVLARVIRPEKLKAVLRIPELQAKDLQIGQAATIDTHNGLAKGRVARIAPAAYQGTVTVEVTIEGDLPQGSRPDLSVEGTIEIERLSDVLSVERPAGAQPEGAVSLFKLIDGGELALRERVELGRASVGTIEVRGGLRQGDRVILSDMSRWDGIDRIKLR</sequence>
<reference evidence="2 3" key="1">
    <citation type="submission" date="2021-04" db="EMBL/GenBank/DDBJ databases">
        <title>Genome analysis of Polyangium sp.</title>
        <authorList>
            <person name="Li Y."/>
            <person name="Wang J."/>
        </authorList>
    </citation>
    <scope>NUCLEOTIDE SEQUENCE [LARGE SCALE GENOMIC DNA]</scope>
    <source>
        <strain evidence="2 3">SDU14</strain>
    </source>
</reference>
<dbReference type="Proteomes" id="UP001151081">
    <property type="component" value="Unassembled WGS sequence"/>
</dbReference>
<proteinExistence type="predicted"/>
<dbReference type="EMBL" id="JAGTJJ010000079">
    <property type="protein sequence ID" value="MDC3988667.1"/>
    <property type="molecule type" value="Genomic_DNA"/>
</dbReference>
<dbReference type="PROSITE" id="PS51318">
    <property type="entry name" value="TAT"/>
    <property type="match status" value="1"/>
</dbReference>
<dbReference type="InterPro" id="IPR006311">
    <property type="entry name" value="TAT_signal"/>
</dbReference>
<keyword evidence="1" id="KW-0813">Transport</keyword>
<evidence type="ECO:0000256" key="1">
    <source>
        <dbReference type="ARBA" id="ARBA00022448"/>
    </source>
</evidence>
<evidence type="ECO:0000313" key="2">
    <source>
        <dbReference type="EMBL" id="MDC3988667.1"/>
    </source>
</evidence>
<dbReference type="PANTHER" id="PTHR30097">
    <property type="entry name" value="CATION EFFLUX SYSTEM PROTEIN CUSB"/>
    <property type="match status" value="1"/>
</dbReference>
<name>A0A9X3XE74_9BACT</name>
<accession>A0A9X3XE74</accession>
<comment type="caution">
    <text evidence="2">The sequence shown here is derived from an EMBL/GenBank/DDBJ whole genome shotgun (WGS) entry which is preliminary data.</text>
</comment>
<dbReference type="Gene3D" id="2.40.30.170">
    <property type="match status" value="1"/>
</dbReference>